<proteinExistence type="predicted"/>
<keyword evidence="3" id="KW-1185">Reference proteome</keyword>
<dbReference type="Proteomes" id="UP000298264">
    <property type="component" value="Unassembled WGS sequence"/>
</dbReference>
<feature type="signal peptide" evidence="1">
    <location>
        <begin position="1"/>
        <end position="19"/>
    </location>
</feature>
<dbReference type="PROSITE" id="PS51257">
    <property type="entry name" value="PROKAR_LIPOPROTEIN"/>
    <property type="match status" value="1"/>
</dbReference>
<accession>A0A4R9LRA5</accession>
<dbReference type="AlphaFoldDB" id="A0A4R9LRA5"/>
<gene>
    <name evidence="2" type="ORF">EHS11_04415</name>
</gene>
<organism evidence="2 3">
    <name type="scientific">Leptospira ilyithenensis</name>
    <dbReference type="NCBI Taxonomy" id="2484901"/>
    <lineage>
        <taxon>Bacteria</taxon>
        <taxon>Pseudomonadati</taxon>
        <taxon>Spirochaetota</taxon>
        <taxon>Spirochaetia</taxon>
        <taxon>Leptospirales</taxon>
        <taxon>Leptospiraceae</taxon>
        <taxon>Leptospira</taxon>
    </lineage>
</organism>
<evidence type="ECO:0000313" key="3">
    <source>
        <dbReference type="Proteomes" id="UP000298264"/>
    </source>
</evidence>
<dbReference type="OrthoDB" id="327104at2"/>
<evidence type="ECO:0000256" key="1">
    <source>
        <dbReference type="SAM" id="SignalP"/>
    </source>
</evidence>
<protein>
    <recommendedName>
        <fullName evidence="4">Lipoprotein</fullName>
    </recommendedName>
</protein>
<evidence type="ECO:0000313" key="2">
    <source>
        <dbReference type="EMBL" id="TGN13148.1"/>
    </source>
</evidence>
<evidence type="ECO:0008006" key="4">
    <source>
        <dbReference type="Google" id="ProtNLM"/>
    </source>
</evidence>
<reference evidence="2" key="1">
    <citation type="journal article" date="2019" name="PLoS Negl. Trop. Dis.">
        <title>Revisiting the worldwide diversity of Leptospira species in the environment.</title>
        <authorList>
            <person name="Vincent A.T."/>
            <person name="Schiettekatte O."/>
            <person name="Bourhy P."/>
            <person name="Veyrier F.J."/>
            <person name="Picardeau M."/>
        </authorList>
    </citation>
    <scope>NUCLEOTIDE SEQUENCE [LARGE SCALE GENOMIC DNA]</scope>
    <source>
        <strain evidence="2">201400974</strain>
    </source>
</reference>
<keyword evidence="1" id="KW-0732">Signal</keyword>
<name>A0A4R9LRA5_9LEPT</name>
<feature type="chain" id="PRO_5020765560" description="Lipoprotein" evidence="1">
    <location>
        <begin position="20"/>
        <end position="200"/>
    </location>
</feature>
<dbReference type="EMBL" id="RQHV01000032">
    <property type="protein sequence ID" value="TGN13148.1"/>
    <property type="molecule type" value="Genomic_DNA"/>
</dbReference>
<comment type="caution">
    <text evidence="2">The sequence shown here is derived from an EMBL/GenBank/DDBJ whole genome shotgun (WGS) entry which is preliminary data.</text>
</comment>
<dbReference type="RefSeq" id="WP_135763203.1">
    <property type="nucleotide sequence ID" value="NZ_RQHV01000032.1"/>
</dbReference>
<sequence length="200" mass="21403">MKTILKLTIAMLAISLFTACDSGKVNKSDADSNLLTGLFIGQQQGQAQGQSSILNSLIEIRGYWKGGFCSGGTCTSFTSNVSIAQDPTGFGVWASGSSYTRIISADSSARTLIYQYTPTDSFSPSKYTKVLWTEPTSTGCENSATKCFYYCTVFPNFATLAEAQNANLSTYSSTDPTKTGCSGFGWSKALFVSSNPTSWN</sequence>